<dbReference type="PROSITE" id="PS51406">
    <property type="entry name" value="FIBRINOGEN_C_2"/>
    <property type="match status" value="2"/>
</dbReference>
<dbReference type="InterPro" id="IPR036056">
    <property type="entry name" value="Fibrinogen-like_C"/>
</dbReference>
<feature type="domain" description="Fibrinogen C-terminal" evidence="2">
    <location>
        <begin position="1"/>
        <end position="173"/>
    </location>
</feature>
<dbReference type="Pfam" id="PF00147">
    <property type="entry name" value="Fibrinogen_C"/>
    <property type="match status" value="3"/>
</dbReference>
<dbReference type="PROSITE" id="PS00514">
    <property type="entry name" value="FIBRINOGEN_C_1"/>
    <property type="match status" value="1"/>
</dbReference>
<organism evidence="3 4">
    <name type="scientific">Argiope bruennichi</name>
    <name type="common">Wasp spider</name>
    <name type="synonym">Aranea bruennichi</name>
    <dbReference type="NCBI Taxonomy" id="94029"/>
    <lineage>
        <taxon>Eukaryota</taxon>
        <taxon>Metazoa</taxon>
        <taxon>Ecdysozoa</taxon>
        <taxon>Arthropoda</taxon>
        <taxon>Chelicerata</taxon>
        <taxon>Arachnida</taxon>
        <taxon>Araneae</taxon>
        <taxon>Araneomorphae</taxon>
        <taxon>Entelegynae</taxon>
        <taxon>Araneoidea</taxon>
        <taxon>Araneidae</taxon>
        <taxon>Argiope</taxon>
    </lineage>
</organism>
<dbReference type="CDD" id="cd00087">
    <property type="entry name" value="FReD"/>
    <property type="match status" value="2"/>
</dbReference>
<evidence type="ECO:0000313" key="3">
    <source>
        <dbReference type="EMBL" id="KAF8773927.1"/>
    </source>
</evidence>
<keyword evidence="4" id="KW-1185">Reference proteome</keyword>
<dbReference type="SUPFAM" id="SSF56496">
    <property type="entry name" value="Fibrinogen C-terminal domain-like"/>
    <property type="match status" value="2"/>
</dbReference>
<dbReference type="GO" id="GO:0005615">
    <property type="term" value="C:extracellular space"/>
    <property type="evidence" value="ECO:0007669"/>
    <property type="project" value="TreeGrafter"/>
</dbReference>
<name>A0A8T0EJ37_ARGBR</name>
<dbReference type="InterPro" id="IPR050373">
    <property type="entry name" value="Fibrinogen_C-term_domain"/>
</dbReference>
<reference evidence="3" key="2">
    <citation type="submission" date="2020-06" db="EMBL/GenBank/DDBJ databases">
        <authorList>
            <person name="Sheffer M."/>
        </authorList>
    </citation>
    <scope>NUCLEOTIDE SEQUENCE</scope>
</reference>
<feature type="domain" description="Fibrinogen C-terminal" evidence="2">
    <location>
        <begin position="245"/>
        <end position="446"/>
    </location>
</feature>
<protein>
    <submittedName>
        <fullName evidence="3">Techylectin-5A like protein</fullName>
    </submittedName>
</protein>
<gene>
    <name evidence="3" type="ORF">HNY73_016533</name>
</gene>
<dbReference type="InterPro" id="IPR014716">
    <property type="entry name" value="Fibrinogen_a/b/g_C_1"/>
</dbReference>
<keyword evidence="1" id="KW-1015">Disulfide bond</keyword>
<dbReference type="SMART" id="SM00186">
    <property type="entry name" value="FBG"/>
    <property type="match status" value="2"/>
</dbReference>
<dbReference type="AlphaFoldDB" id="A0A8T0EJ37"/>
<evidence type="ECO:0000259" key="2">
    <source>
        <dbReference type="PROSITE" id="PS51406"/>
    </source>
</evidence>
<dbReference type="Proteomes" id="UP000807504">
    <property type="component" value="Unassembled WGS sequence"/>
</dbReference>
<accession>A0A8T0EJ37</accession>
<dbReference type="InterPro" id="IPR002181">
    <property type="entry name" value="Fibrinogen_a/b/g_C_dom"/>
</dbReference>
<dbReference type="PANTHER" id="PTHR19143">
    <property type="entry name" value="FIBRINOGEN/TENASCIN/ANGIOPOEITIN"/>
    <property type="match status" value="1"/>
</dbReference>
<sequence>MVIMRAECTPCTPGNRIAMCSVAVYCDMKTEGGGWTVIQRRGDFGSPINYFAKMWQQYKLGFGSLEKDFWLGNDAIFALTNQGAYTVRFDLQNANGVYAYAVYDSFYIDDEQNKYKLHISGYSGNAGDSMYYHNENFFSTPDRDNDRTSNYNCAKDRSSGWWFNYCMTCNLNGLAWKGPYKGTNDFNDARDFVTEFDSFRSLNYLLLNMGKILIGLAVFVSACIVQCIGSTGSPTTPTTTQTPQPEFYPMPKDCEEVRRNGHNVSGVYTVYPRNRIGMCSVAVYCDMKTDGGGWMVIQRRGDFGSNDAIFALTNQGAYTVRFDLQNANGVYAYAVYDSFYIEDEQNKYKLHISGYSGNAGDSMNYHNENFFSTPDHDNDRSSYYNCANDRSSGWWFNFCLTSNLNGMAWKGPYKGTNNYNDGIEWQSFMGSKYSLISTEIKIRPRIFCTKHHAEGATTPKL</sequence>
<dbReference type="Gene3D" id="3.90.215.10">
    <property type="entry name" value="Gamma Fibrinogen, chain A, domain 1"/>
    <property type="match status" value="3"/>
</dbReference>
<comment type="caution">
    <text evidence="3">The sequence shown here is derived from an EMBL/GenBank/DDBJ whole genome shotgun (WGS) entry which is preliminary data.</text>
</comment>
<dbReference type="EMBL" id="JABXBU010002227">
    <property type="protein sequence ID" value="KAF8773927.1"/>
    <property type="molecule type" value="Genomic_DNA"/>
</dbReference>
<evidence type="ECO:0000313" key="4">
    <source>
        <dbReference type="Proteomes" id="UP000807504"/>
    </source>
</evidence>
<dbReference type="InterPro" id="IPR020837">
    <property type="entry name" value="Fibrinogen_CS"/>
</dbReference>
<reference evidence="3" key="1">
    <citation type="journal article" date="2020" name="bioRxiv">
        <title>Chromosome-level reference genome of the European wasp spider Argiope bruennichi: a resource for studies on range expansion and evolutionary adaptation.</title>
        <authorList>
            <person name="Sheffer M.M."/>
            <person name="Hoppe A."/>
            <person name="Krehenwinkel H."/>
            <person name="Uhl G."/>
            <person name="Kuss A.W."/>
            <person name="Jensen L."/>
            <person name="Jensen C."/>
            <person name="Gillespie R.G."/>
            <person name="Hoff K.J."/>
            <person name="Prost S."/>
        </authorList>
    </citation>
    <scope>NUCLEOTIDE SEQUENCE</scope>
</reference>
<dbReference type="NCBIfam" id="NF040941">
    <property type="entry name" value="GGGWT_bact"/>
    <property type="match status" value="1"/>
</dbReference>
<evidence type="ECO:0000256" key="1">
    <source>
        <dbReference type="ARBA" id="ARBA00023157"/>
    </source>
</evidence>
<proteinExistence type="predicted"/>